<evidence type="ECO:0000313" key="2">
    <source>
        <dbReference type="EMBL" id="CAH2085134.1"/>
    </source>
</evidence>
<gene>
    <name evidence="2" type="ORF">EEDITHA_LOCUS1640</name>
</gene>
<dbReference type="Proteomes" id="UP001153954">
    <property type="component" value="Unassembled WGS sequence"/>
</dbReference>
<organism evidence="2 3">
    <name type="scientific">Euphydryas editha</name>
    <name type="common">Edith's checkerspot</name>
    <dbReference type="NCBI Taxonomy" id="104508"/>
    <lineage>
        <taxon>Eukaryota</taxon>
        <taxon>Metazoa</taxon>
        <taxon>Ecdysozoa</taxon>
        <taxon>Arthropoda</taxon>
        <taxon>Hexapoda</taxon>
        <taxon>Insecta</taxon>
        <taxon>Pterygota</taxon>
        <taxon>Neoptera</taxon>
        <taxon>Endopterygota</taxon>
        <taxon>Lepidoptera</taxon>
        <taxon>Glossata</taxon>
        <taxon>Ditrysia</taxon>
        <taxon>Papilionoidea</taxon>
        <taxon>Nymphalidae</taxon>
        <taxon>Nymphalinae</taxon>
        <taxon>Euphydryas</taxon>
    </lineage>
</organism>
<feature type="compositionally biased region" description="Acidic residues" evidence="1">
    <location>
        <begin position="166"/>
        <end position="190"/>
    </location>
</feature>
<reference evidence="2" key="1">
    <citation type="submission" date="2022-03" db="EMBL/GenBank/DDBJ databases">
        <authorList>
            <person name="Tunstrom K."/>
        </authorList>
    </citation>
    <scope>NUCLEOTIDE SEQUENCE</scope>
</reference>
<dbReference type="AlphaFoldDB" id="A0AAU9TIB3"/>
<evidence type="ECO:0000256" key="1">
    <source>
        <dbReference type="SAM" id="MobiDB-lite"/>
    </source>
</evidence>
<keyword evidence="3" id="KW-1185">Reference proteome</keyword>
<evidence type="ECO:0008006" key="4">
    <source>
        <dbReference type="Google" id="ProtNLM"/>
    </source>
</evidence>
<proteinExistence type="predicted"/>
<protein>
    <recommendedName>
        <fullName evidence="4">Tesmin/TSO1-like CXC domain-containing protein</fullName>
    </recommendedName>
</protein>
<dbReference type="EMBL" id="CAKOGL010000004">
    <property type="protein sequence ID" value="CAH2085134.1"/>
    <property type="molecule type" value="Genomic_DNA"/>
</dbReference>
<sequence length="199" mass="22549">MISVFYEHNSSVDTLYKVAEKIILHLYGHGDTDNLGIGDLRYNLFTASAAAFKKEVVLASLPPTESSLREHTKRVYYQIQIWLGNTLNAEEWGWRKTLFMMLPTMSTSDPAPQELIEKVFCGCKTNCTSARCSCKKSGLKCNQFCKSCYGQSCDNATITEIVLEDDNPINDNDDDEREYDCEEDDEEEEEGIRPGNCIL</sequence>
<name>A0AAU9TIB3_EUPED</name>
<accession>A0AAU9TIB3</accession>
<comment type="caution">
    <text evidence="2">The sequence shown here is derived from an EMBL/GenBank/DDBJ whole genome shotgun (WGS) entry which is preliminary data.</text>
</comment>
<evidence type="ECO:0000313" key="3">
    <source>
        <dbReference type="Proteomes" id="UP001153954"/>
    </source>
</evidence>
<feature type="region of interest" description="Disordered" evidence="1">
    <location>
        <begin position="166"/>
        <end position="199"/>
    </location>
</feature>